<dbReference type="EMBL" id="VBTE01000006">
    <property type="protein sequence ID" value="TLQ08654.1"/>
    <property type="molecule type" value="Genomic_DNA"/>
</dbReference>
<dbReference type="Proteomes" id="UP000307201">
    <property type="component" value="Unassembled WGS sequence"/>
</dbReference>
<evidence type="ECO:0000256" key="3">
    <source>
        <dbReference type="ARBA" id="ARBA00022475"/>
    </source>
</evidence>
<evidence type="ECO:0000256" key="17">
    <source>
        <dbReference type="PIRSR" id="PIRSR600829-3"/>
    </source>
</evidence>
<dbReference type="GO" id="GO:0046872">
    <property type="term" value="F:metal ion binding"/>
    <property type="evidence" value="ECO:0007669"/>
    <property type="project" value="UniProtKB-KW"/>
</dbReference>
<accession>A0A5R9C6C4</accession>
<organism evidence="21 22">
    <name type="scientific">Marinilactibacillus psychrotolerans</name>
    <dbReference type="NCBI Taxonomy" id="191770"/>
    <lineage>
        <taxon>Bacteria</taxon>
        <taxon>Bacillati</taxon>
        <taxon>Bacillota</taxon>
        <taxon>Bacilli</taxon>
        <taxon>Lactobacillales</taxon>
        <taxon>Carnobacteriaceae</taxon>
        <taxon>Marinilactibacillus</taxon>
    </lineage>
</organism>
<dbReference type="OrthoDB" id="9789934at2"/>
<dbReference type="CDD" id="cd14265">
    <property type="entry name" value="UDPK_IM_like"/>
    <property type="match status" value="1"/>
</dbReference>
<evidence type="ECO:0000256" key="5">
    <source>
        <dbReference type="ARBA" id="ARBA00022679"/>
    </source>
</evidence>
<keyword evidence="7 17" id="KW-0547">Nucleotide-binding</keyword>
<protein>
    <submittedName>
        <fullName evidence="21">Diacylglycerol kinase family protein</fullName>
        <ecNumber evidence="20">2.7.1.-</ecNumber>
    </submittedName>
</protein>
<sequence length="131" mass="14864">MDLSDKNQLPQKNRHYSDSFRYAFEGVKTTFQEERNMRTHVLAGVIALLLGLFLSLSIAEWLWIVLSSFLVFVMEILNTVIENLVDLVTKEYHPLAKKVKDMAAGAVLSTTIFAVVTGLLIFAPKIIQLFF</sequence>
<comment type="caution">
    <text evidence="21">The sequence shown here is derived from an EMBL/GenBank/DDBJ whole genome shotgun (WGS) entry which is preliminary data.</text>
</comment>
<evidence type="ECO:0000256" key="18">
    <source>
        <dbReference type="PIRSR" id="PIRSR600829-4"/>
    </source>
</evidence>
<keyword evidence="23" id="KW-1185">Reference proteome</keyword>
<name>A0A5R9C6C4_9LACT</name>
<feature type="binding site" evidence="17">
    <location>
        <position position="22"/>
    </location>
    <ligand>
        <name>ATP</name>
        <dbReference type="ChEBI" id="CHEBI:30616"/>
    </ligand>
</feature>
<feature type="transmembrane region" description="Helical" evidence="19">
    <location>
        <begin position="37"/>
        <end position="55"/>
    </location>
</feature>
<evidence type="ECO:0000256" key="15">
    <source>
        <dbReference type="PIRSR" id="PIRSR600829-1"/>
    </source>
</evidence>
<dbReference type="GO" id="GO:0008654">
    <property type="term" value="P:phospholipid biosynthetic process"/>
    <property type="evidence" value="ECO:0007669"/>
    <property type="project" value="UniProtKB-KW"/>
</dbReference>
<dbReference type="PANTHER" id="PTHR34299:SF1">
    <property type="entry name" value="DIACYLGLYCEROL KINASE"/>
    <property type="match status" value="1"/>
</dbReference>
<dbReference type="GeneID" id="96910619"/>
<evidence type="ECO:0000256" key="2">
    <source>
        <dbReference type="ARBA" id="ARBA00005967"/>
    </source>
</evidence>
<keyword evidence="8 21" id="KW-0418">Kinase</keyword>
<evidence type="ECO:0000256" key="19">
    <source>
        <dbReference type="SAM" id="Phobius"/>
    </source>
</evidence>
<dbReference type="Proteomes" id="UP001625374">
    <property type="component" value="Unassembled WGS sequence"/>
</dbReference>
<dbReference type="GO" id="GO:0016301">
    <property type="term" value="F:kinase activity"/>
    <property type="evidence" value="ECO:0007669"/>
    <property type="project" value="UniProtKB-KW"/>
</dbReference>
<keyword evidence="14" id="KW-1208">Phospholipid metabolism</keyword>
<comment type="similarity">
    <text evidence="2">Belongs to the bacterial diacylglycerol kinase family.</text>
</comment>
<keyword evidence="11" id="KW-0443">Lipid metabolism</keyword>
<evidence type="ECO:0000256" key="6">
    <source>
        <dbReference type="ARBA" id="ARBA00022692"/>
    </source>
</evidence>
<proteinExistence type="inferred from homology"/>
<dbReference type="Gene3D" id="1.10.287.3610">
    <property type="match status" value="1"/>
</dbReference>
<keyword evidence="10 19" id="KW-1133">Transmembrane helix</keyword>
<feature type="binding site" evidence="16">
    <location>
        <position position="75"/>
    </location>
    <ligand>
        <name>substrate</name>
    </ligand>
</feature>
<dbReference type="InterPro" id="IPR036945">
    <property type="entry name" value="DAGK_sf"/>
</dbReference>
<reference evidence="20 23" key="2">
    <citation type="submission" date="2024-08" db="EMBL/GenBank/DDBJ databases">
        <authorList>
            <person name="Arias E."/>
        </authorList>
    </citation>
    <scope>NUCLEOTIDE SEQUENCE [LARGE SCALE GENOMIC DNA]</scope>
    <source>
        <strain evidence="20 23">FAM 24106</strain>
    </source>
</reference>
<evidence type="ECO:0000256" key="4">
    <source>
        <dbReference type="ARBA" id="ARBA00022516"/>
    </source>
</evidence>
<dbReference type="EC" id="2.7.1.-" evidence="20"/>
<keyword evidence="18" id="KW-0479">Metal-binding</keyword>
<dbReference type="PANTHER" id="PTHR34299">
    <property type="entry name" value="DIACYLGLYCEROL KINASE"/>
    <property type="match status" value="1"/>
</dbReference>
<comment type="subcellular location">
    <subcellularLocation>
        <location evidence="1">Cell membrane</location>
        <topology evidence="1">Multi-pass membrane protein</topology>
    </subcellularLocation>
</comment>
<feature type="binding site" evidence="17">
    <location>
        <position position="34"/>
    </location>
    <ligand>
        <name>ATP</name>
        <dbReference type="ChEBI" id="CHEBI:30616"/>
    </ligand>
</feature>
<keyword evidence="6 19" id="KW-0812">Transmembrane</keyword>
<evidence type="ECO:0000313" key="20">
    <source>
        <dbReference type="EMBL" id="MFL2101737.1"/>
    </source>
</evidence>
<evidence type="ECO:0000256" key="14">
    <source>
        <dbReference type="ARBA" id="ARBA00023264"/>
    </source>
</evidence>
<feature type="binding site" evidence="17">
    <location>
        <begin position="91"/>
        <end position="93"/>
    </location>
    <ligand>
        <name>ATP</name>
        <dbReference type="ChEBI" id="CHEBI:30616"/>
    </ligand>
</feature>
<evidence type="ECO:0000256" key="1">
    <source>
        <dbReference type="ARBA" id="ARBA00004651"/>
    </source>
</evidence>
<gene>
    <name evidence="20" type="ORF">ACEN37_00570</name>
    <name evidence="21" type="ORF">FEZ48_03140</name>
</gene>
<feature type="binding site" evidence="18">
    <location>
        <position position="82"/>
    </location>
    <ligand>
        <name>a divalent metal cation</name>
        <dbReference type="ChEBI" id="CHEBI:60240"/>
    </ligand>
</feature>
<evidence type="ECO:0000256" key="11">
    <source>
        <dbReference type="ARBA" id="ARBA00023098"/>
    </source>
</evidence>
<evidence type="ECO:0000313" key="23">
    <source>
        <dbReference type="Proteomes" id="UP001625374"/>
    </source>
</evidence>
<dbReference type="GO" id="GO:0005524">
    <property type="term" value="F:ATP binding"/>
    <property type="evidence" value="ECO:0007669"/>
    <property type="project" value="UniProtKB-KW"/>
</dbReference>
<reference evidence="21 22" key="1">
    <citation type="submission" date="2019-05" db="EMBL/GenBank/DDBJ databases">
        <title>The metagenome of a microbial culture collection derived from dairy environment covers the genomic content of the human microbiome.</title>
        <authorList>
            <person name="Roder T."/>
            <person name="Wuthrich D."/>
            <person name="Sattari Z."/>
            <person name="Von Ah U."/>
            <person name="Bar C."/>
            <person name="Ronchi F."/>
            <person name="Macpherson A.J."/>
            <person name="Ganal-Vonarburg S.C."/>
            <person name="Bruggmann R."/>
            <person name="Vergeres G."/>
        </authorList>
    </citation>
    <scope>NUCLEOTIDE SEQUENCE [LARGE SCALE GENOMIC DNA]</scope>
    <source>
        <strain evidence="21 22">FAM 24235</strain>
    </source>
</reference>
<evidence type="ECO:0000256" key="12">
    <source>
        <dbReference type="ARBA" id="ARBA00023136"/>
    </source>
</evidence>
<evidence type="ECO:0000313" key="22">
    <source>
        <dbReference type="Proteomes" id="UP000307201"/>
    </source>
</evidence>
<keyword evidence="9 17" id="KW-0067">ATP-binding</keyword>
<dbReference type="InterPro" id="IPR033717">
    <property type="entry name" value="UDPK"/>
</dbReference>
<dbReference type="Pfam" id="PF01219">
    <property type="entry name" value="DAGK_prokar"/>
    <property type="match status" value="1"/>
</dbReference>
<evidence type="ECO:0000256" key="9">
    <source>
        <dbReference type="ARBA" id="ARBA00022840"/>
    </source>
</evidence>
<evidence type="ECO:0000256" key="10">
    <source>
        <dbReference type="ARBA" id="ARBA00022989"/>
    </source>
</evidence>
<keyword evidence="13" id="KW-0594">Phospholipid biosynthesis</keyword>
<evidence type="ECO:0000256" key="8">
    <source>
        <dbReference type="ARBA" id="ARBA00022777"/>
    </source>
</evidence>
<keyword evidence="12 19" id="KW-0472">Membrane</keyword>
<evidence type="ECO:0000313" key="21">
    <source>
        <dbReference type="EMBL" id="TLQ08654.1"/>
    </source>
</evidence>
<evidence type="ECO:0000256" key="13">
    <source>
        <dbReference type="ARBA" id="ARBA00023209"/>
    </source>
</evidence>
<dbReference type="GO" id="GO:0005886">
    <property type="term" value="C:plasma membrane"/>
    <property type="evidence" value="ECO:0007669"/>
    <property type="project" value="UniProtKB-SubCell"/>
</dbReference>
<keyword evidence="3" id="KW-1003">Cell membrane</keyword>
<dbReference type="STRING" id="191770.SAMN04488013_103111"/>
<feature type="binding site" evidence="17">
    <location>
        <begin position="100"/>
        <end position="101"/>
    </location>
    <ligand>
        <name>ATP</name>
        <dbReference type="ChEBI" id="CHEBI:30616"/>
    </ligand>
</feature>
<feature type="binding site" evidence="18">
    <location>
        <position position="34"/>
    </location>
    <ligand>
        <name>a divalent metal cation</name>
        <dbReference type="ChEBI" id="CHEBI:60240"/>
    </ligand>
</feature>
<keyword evidence="18" id="KW-0460">Magnesium</keyword>
<dbReference type="RefSeq" id="WP_087059571.1">
    <property type="nucleotide sequence ID" value="NZ_BJVX01000003.1"/>
</dbReference>
<evidence type="ECO:0000256" key="7">
    <source>
        <dbReference type="ARBA" id="ARBA00022741"/>
    </source>
</evidence>
<keyword evidence="5 20" id="KW-0808">Transferase</keyword>
<feature type="binding site" evidence="17">
    <location>
        <position position="82"/>
    </location>
    <ligand>
        <name>ATP</name>
        <dbReference type="ChEBI" id="CHEBI:30616"/>
    </ligand>
</feature>
<keyword evidence="4" id="KW-0444">Lipid biosynthesis</keyword>
<dbReference type="EMBL" id="JBGQQK010000001">
    <property type="protein sequence ID" value="MFL2101737.1"/>
    <property type="molecule type" value="Genomic_DNA"/>
</dbReference>
<comment type="cofactor">
    <cofactor evidence="18">
        <name>Mg(2+)</name>
        <dbReference type="ChEBI" id="CHEBI:18420"/>
    </cofactor>
    <text evidence="18">Mn(2+), Zn(2+), Cd(2+) and Co(2+) support activity to lesser extents.</text>
</comment>
<evidence type="ECO:0000256" key="16">
    <source>
        <dbReference type="PIRSR" id="PIRSR600829-2"/>
    </source>
</evidence>
<dbReference type="AlphaFoldDB" id="A0A5R9C6C4"/>
<feature type="transmembrane region" description="Helical" evidence="19">
    <location>
        <begin position="102"/>
        <end position="123"/>
    </location>
</feature>
<dbReference type="InterPro" id="IPR000829">
    <property type="entry name" value="DAGK"/>
</dbReference>
<feature type="active site" description="Proton acceptor" evidence="15">
    <location>
        <position position="75"/>
    </location>
</feature>